<sequence>MAESNSSPRVADKASWGNIKSFAPGKSVVLSTPLNLSLTEEEVKVAVRGFIPKEMEDKWFIYFDPDDEPELHPAVDTSIIKVDGPKMDKPLLENYLLRNEILKLQMRNRDLQRSVFLLRQEKHGGKNVKLLKDEITELTKRLQMSEIETTRQESLNRDLTSKVKGLSEQTKVNNKMMNASI</sequence>
<evidence type="ECO:0000313" key="2">
    <source>
        <dbReference type="Proteomes" id="UP000198287"/>
    </source>
</evidence>
<gene>
    <name evidence="1" type="ORF">Fcan01_11003</name>
</gene>
<keyword evidence="2" id="KW-1185">Reference proteome</keyword>
<evidence type="ECO:0000313" key="1">
    <source>
        <dbReference type="EMBL" id="OXA54314.1"/>
    </source>
</evidence>
<protein>
    <submittedName>
        <fullName evidence="1">Uncharacterized protein</fullName>
    </submittedName>
</protein>
<dbReference type="EMBL" id="LNIX01000005">
    <property type="protein sequence ID" value="OXA54314.1"/>
    <property type="molecule type" value="Genomic_DNA"/>
</dbReference>
<reference evidence="1 2" key="1">
    <citation type="submission" date="2015-12" db="EMBL/GenBank/DDBJ databases">
        <title>The genome of Folsomia candida.</title>
        <authorList>
            <person name="Faddeeva A."/>
            <person name="Derks M.F."/>
            <person name="Anvar Y."/>
            <person name="Smit S."/>
            <person name="Van Straalen N."/>
            <person name="Roelofs D."/>
        </authorList>
    </citation>
    <scope>NUCLEOTIDE SEQUENCE [LARGE SCALE GENOMIC DNA]</scope>
    <source>
        <strain evidence="1 2">VU population</strain>
        <tissue evidence="1">Whole body</tissue>
    </source>
</reference>
<dbReference type="AlphaFoldDB" id="A0A226EAZ3"/>
<name>A0A226EAZ3_FOLCA</name>
<proteinExistence type="predicted"/>
<accession>A0A226EAZ3</accession>
<comment type="caution">
    <text evidence="1">The sequence shown here is derived from an EMBL/GenBank/DDBJ whole genome shotgun (WGS) entry which is preliminary data.</text>
</comment>
<organism evidence="1 2">
    <name type="scientific">Folsomia candida</name>
    <name type="common">Springtail</name>
    <dbReference type="NCBI Taxonomy" id="158441"/>
    <lineage>
        <taxon>Eukaryota</taxon>
        <taxon>Metazoa</taxon>
        <taxon>Ecdysozoa</taxon>
        <taxon>Arthropoda</taxon>
        <taxon>Hexapoda</taxon>
        <taxon>Collembola</taxon>
        <taxon>Entomobryomorpha</taxon>
        <taxon>Isotomoidea</taxon>
        <taxon>Isotomidae</taxon>
        <taxon>Proisotominae</taxon>
        <taxon>Folsomia</taxon>
    </lineage>
</organism>
<dbReference type="Proteomes" id="UP000198287">
    <property type="component" value="Unassembled WGS sequence"/>
</dbReference>